<accession>A0ABV4AZ43</accession>
<dbReference type="Pfam" id="PF14520">
    <property type="entry name" value="HHH_5"/>
    <property type="match status" value="1"/>
</dbReference>
<dbReference type="Gene3D" id="1.10.150.20">
    <property type="entry name" value="5' to 3' exonuclease, C-terminal subdomain"/>
    <property type="match status" value="1"/>
</dbReference>
<dbReference type="EMBL" id="JBGBDC010000002">
    <property type="protein sequence ID" value="MEY2250390.1"/>
    <property type="molecule type" value="Genomic_DNA"/>
</dbReference>
<organism evidence="1 2">
    <name type="scientific">Comamonas sediminis</name>
    <dbReference type="NCBI Taxonomy" id="1783360"/>
    <lineage>
        <taxon>Bacteria</taxon>
        <taxon>Pseudomonadati</taxon>
        <taxon>Pseudomonadota</taxon>
        <taxon>Betaproteobacteria</taxon>
        <taxon>Burkholderiales</taxon>
        <taxon>Comamonadaceae</taxon>
        <taxon>Comamonas</taxon>
    </lineage>
</organism>
<comment type="caution">
    <text evidence="1">The sequence shown here is derived from an EMBL/GenBank/DDBJ whole genome shotgun (WGS) entry which is preliminary data.</text>
</comment>
<evidence type="ECO:0000313" key="2">
    <source>
        <dbReference type="Proteomes" id="UP001562178"/>
    </source>
</evidence>
<keyword evidence="2" id="KW-1185">Reference proteome</keyword>
<sequence>MFAPKILAVKTFVIELCSPMMFSMQDAPQTETPLDELLPLGVKALLQKNGVHTVEDVRKAYPHALLKFRGIGMSKFRQIEAAFFPGKKFEPARVLSPLTHVKGSSLNGALSPAIVRILARGGITTVDQLKAAQPAELLKIERLGVGMLREIESVFFPGQHYEVPRGRRPAPTLPDSAGNLLTDI</sequence>
<evidence type="ECO:0000313" key="1">
    <source>
        <dbReference type="EMBL" id="MEY2250390.1"/>
    </source>
</evidence>
<name>A0ABV4AZ43_9BURK</name>
<dbReference type="Proteomes" id="UP001562178">
    <property type="component" value="Unassembled WGS sequence"/>
</dbReference>
<proteinExistence type="predicted"/>
<protein>
    <submittedName>
        <fullName evidence="1">Helix-hairpin-helix domain-containing protein</fullName>
    </submittedName>
</protein>
<gene>
    <name evidence="1" type="ORF">AB7A72_05200</name>
</gene>
<reference evidence="1 2" key="1">
    <citation type="journal article" date="2016" name="Int. J. Syst. Evol. Microbiol.">
        <title>Description of Comamonas sediminis sp. nov., isolated from lagoon sediments.</title>
        <authorList>
            <person name="Subhash Y."/>
            <person name="Bang J.J."/>
            <person name="You T.H."/>
            <person name="Lee S.S."/>
        </authorList>
    </citation>
    <scope>NUCLEOTIDE SEQUENCE [LARGE SCALE GENOMIC DNA]</scope>
    <source>
        <strain evidence="1 2">JCM 31169</strain>
    </source>
</reference>